<proteinExistence type="predicted"/>
<dbReference type="EMBL" id="CP001337">
    <property type="protein sequence ID" value="ACL23512.1"/>
    <property type="molecule type" value="Genomic_DNA"/>
</dbReference>
<dbReference type="AlphaFoldDB" id="B8G4A6"/>
<dbReference type="RefSeq" id="WP_012615878.1">
    <property type="nucleotide sequence ID" value="NC_011831.1"/>
</dbReference>
<dbReference type="Pfam" id="PF25583">
    <property type="entry name" value="WCX"/>
    <property type="match status" value="1"/>
</dbReference>
<dbReference type="InterPro" id="IPR036388">
    <property type="entry name" value="WH-like_DNA-bd_sf"/>
</dbReference>
<gene>
    <name evidence="3" type="ordered locus">Cagg_0573</name>
</gene>
<dbReference type="OrthoDB" id="9815009at2"/>
<dbReference type="InterPro" id="IPR036390">
    <property type="entry name" value="WH_DNA-bd_sf"/>
</dbReference>
<dbReference type="SUPFAM" id="SSF46785">
    <property type="entry name" value="Winged helix' DNA-binding domain"/>
    <property type="match status" value="1"/>
</dbReference>
<dbReference type="PANTHER" id="PTHR34580">
    <property type="match status" value="1"/>
</dbReference>
<protein>
    <submittedName>
        <fullName evidence="3">Helix-turn-helix type 11 domain protein</fullName>
    </submittedName>
</protein>
<dbReference type="InterPro" id="IPR026881">
    <property type="entry name" value="WYL_dom"/>
</dbReference>
<evidence type="ECO:0000259" key="2">
    <source>
        <dbReference type="Pfam" id="PF25583"/>
    </source>
</evidence>
<dbReference type="eggNOG" id="COG2378">
    <property type="taxonomic scope" value="Bacteria"/>
</dbReference>
<accession>B8G4A6</accession>
<name>B8G4A6_CHLAD</name>
<dbReference type="Pfam" id="PF13280">
    <property type="entry name" value="WYL"/>
    <property type="match status" value="1"/>
</dbReference>
<feature type="domain" description="WYL" evidence="1">
    <location>
        <begin position="138"/>
        <end position="206"/>
    </location>
</feature>
<dbReference type="STRING" id="326427.Cagg_0573"/>
<keyword evidence="4" id="KW-1185">Reference proteome</keyword>
<feature type="domain" description="WCX" evidence="2">
    <location>
        <begin position="236"/>
        <end position="313"/>
    </location>
</feature>
<evidence type="ECO:0000259" key="1">
    <source>
        <dbReference type="Pfam" id="PF13280"/>
    </source>
</evidence>
<dbReference type="PROSITE" id="PS52050">
    <property type="entry name" value="WYL"/>
    <property type="match status" value="1"/>
</dbReference>
<evidence type="ECO:0000313" key="4">
    <source>
        <dbReference type="Proteomes" id="UP000002508"/>
    </source>
</evidence>
<dbReference type="InterPro" id="IPR057727">
    <property type="entry name" value="WCX_dom"/>
</dbReference>
<dbReference type="PANTHER" id="PTHR34580:SF9">
    <property type="entry name" value="SLL5097 PROTEIN"/>
    <property type="match status" value="1"/>
</dbReference>
<dbReference type="HOGENOM" id="CLU_041141_4_1_0"/>
<dbReference type="Gene3D" id="1.10.10.10">
    <property type="entry name" value="Winged helix-like DNA-binding domain superfamily/Winged helix DNA-binding domain"/>
    <property type="match status" value="1"/>
</dbReference>
<organism evidence="3 4">
    <name type="scientific">Chloroflexus aggregans (strain MD-66 / DSM 9485)</name>
    <dbReference type="NCBI Taxonomy" id="326427"/>
    <lineage>
        <taxon>Bacteria</taxon>
        <taxon>Bacillati</taxon>
        <taxon>Chloroflexota</taxon>
        <taxon>Chloroflexia</taxon>
        <taxon>Chloroflexales</taxon>
        <taxon>Chloroflexineae</taxon>
        <taxon>Chloroflexaceae</taxon>
        <taxon>Chloroflexus</taxon>
    </lineage>
</organism>
<dbReference type="Proteomes" id="UP000002508">
    <property type="component" value="Chromosome"/>
</dbReference>
<dbReference type="KEGG" id="cag:Cagg_0573"/>
<sequence>MTRLERLIGIDAMIRSGRYPSVADFCQRFEVSERSIYNDLAYLRDRVNAPLDYSRQHGGYYYRDPTWVLPIIQVSEGELLSFLLSIELSRRYLGSVFAAPLRNLLSQLQHYQITIDPNDLLTHVTFQPGAVAPVDPALLNDVSVCIREQHPLEITYFTAVRRECNDRVIEPYHLYLARGDLYVIAYDHLRHTFRQFALCRIKRWQVQYQRRFQRDPTFDAAAYLRHAFVSEVGDRPVTVAIAFDREQAPYIRERQWHSTQQIEELPDGGLILRFENGALGEIKRWVLGYGAHARVLAPPELVQMVAVELQRAAAQYT</sequence>
<evidence type="ECO:0000313" key="3">
    <source>
        <dbReference type="EMBL" id="ACL23512.1"/>
    </source>
</evidence>
<reference evidence="3" key="1">
    <citation type="submission" date="2008-12" db="EMBL/GenBank/DDBJ databases">
        <title>Complete sequence of Chloroflexus aggregans DSM 9485.</title>
        <authorList>
            <consortium name="US DOE Joint Genome Institute"/>
            <person name="Lucas S."/>
            <person name="Copeland A."/>
            <person name="Lapidus A."/>
            <person name="Glavina del Rio T."/>
            <person name="Dalin E."/>
            <person name="Tice H."/>
            <person name="Pitluck S."/>
            <person name="Foster B."/>
            <person name="Larimer F."/>
            <person name="Land M."/>
            <person name="Hauser L."/>
            <person name="Kyrpides N."/>
            <person name="Mikhailova N."/>
            <person name="Bryant D."/>
            <person name="Richardson P."/>
        </authorList>
    </citation>
    <scope>NUCLEOTIDE SEQUENCE</scope>
    <source>
        <strain evidence="3">DSM 9485</strain>
    </source>
</reference>
<dbReference type="InterPro" id="IPR051534">
    <property type="entry name" value="CBASS_pafABC_assoc_protein"/>
</dbReference>